<keyword evidence="2" id="KW-1133">Transmembrane helix</keyword>
<dbReference type="Proteomes" id="UP000677413">
    <property type="component" value="Unassembled WGS sequence"/>
</dbReference>
<feature type="transmembrane region" description="Helical" evidence="2">
    <location>
        <begin position="495"/>
        <end position="519"/>
    </location>
</feature>
<feature type="transmembrane region" description="Helical" evidence="2">
    <location>
        <begin position="698"/>
        <end position="723"/>
    </location>
</feature>
<evidence type="ECO:0000259" key="3">
    <source>
        <dbReference type="PROSITE" id="PS50837"/>
    </source>
</evidence>
<protein>
    <submittedName>
        <fullName evidence="4">NACHT domain-containing protein</fullName>
    </submittedName>
</protein>
<dbReference type="SUPFAM" id="SSF52540">
    <property type="entry name" value="P-loop containing nucleoside triphosphate hydrolases"/>
    <property type="match status" value="1"/>
</dbReference>
<evidence type="ECO:0000313" key="5">
    <source>
        <dbReference type="Proteomes" id="UP000677413"/>
    </source>
</evidence>
<dbReference type="EMBL" id="JAGPYQ010000001">
    <property type="protein sequence ID" value="MBQ0850242.1"/>
    <property type="molecule type" value="Genomic_DNA"/>
</dbReference>
<accession>A0A941B7V6</accession>
<gene>
    <name evidence="4" type="ORF">J8N05_18790</name>
</gene>
<name>A0A941B7V6_9ACTN</name>
<feature type="domain" description="NACHT" evidence="3">
    <location>
        <begin position="134"/>
        <end position="237"/>
    </location>
</feature>
<feature type="transmembrane region" description="Helical" evidence="2">
    <location>
        <begin position="600"/>
        <end position="621"/>
    </location>
</feature>
<keyword evidence="2" id="KW-0472">Membrane</keyword>
<dbReference type="InterPro" id="IPR027417">
    <property type="entry name" value="P-loop_NTPase"/>
</dbReference>
<dbReference type="Pfam" id="PF05729">
    <property type="entry name" value="NACHT"/>
    <property type="match status" value="1"/>
</dbReference>
<evidence type="ECO:0000256" key="1">
    <source>
        <dbReference type="SAM" id="MobiDB-lite"/>
    </source>
</evidence>
<reference evidence="4 5" key="1">
    <citation type="submission" date="2021-04" db="EMBL/GenBank/DDBJ databases">
        <authorList>
            <person name="Tang X."/>
            <person name="Zhou X."/>
            <person name="Chen X."/>
            <person name="Cernava T."/>
            <person name="Zhang C."/>
        </authorList>
    </citation>
    <scope>NUCLEOTIDE SEQUENCE [LARGE SCALE GENOMIC DNA]</scope>
    <source>
        <strain evidence="4 5">BH-SS-21</strain>
    </source>
</reference>
<organism evidence="4 5">
    <name type="scientific">Streptomyces liliiviolaceus</name>
    <dbReference type="NCBI Taxonomy" id="2823109"/>
    <lineage>
        <taxon>Bacteria</taxon>
        <taxon>Bacillati</taxon>
        <taxon>Actinomycetota</taxon>
        <taxon>Actinomycetes</taxon>
        <taxon>Kitasatosporales</taxon>
        <taxon>Streptomycetaceae</taxon>
        <taxon>Streptomyces</taxon>
    </lineage>
</organism>
<comment type="caution">
    <text evidence="4">The sequence shown here is derived from an EMBL/GenBank/DDBJ whole genome shotgun (WGS) entry which is preliminary data.</text>
</comment>
<feature type="transmembrane region" description="Helical" evidence="2">
    <location>
        <begin position="564"/>
        <end position="588"/>
    </location>
</feature>
<evidence type="ECO:0000256" key="2">
    <source>
        <dbReference type="SAM" id="Phobius"/>
    </source>
</evidence>
<proteinExistence type="predicted"/>
<feature type="transmembrane region" description="Helical" evidence="2">
    <location>
        <begin position="470"/>
        <end position="488"/>
    </location>
</feature>
<dbReference type="Gene3D" id="3.40.50.300">
    <property type="entry name" value="P-loop containing nucleotide triphosphate hydrolases"/>
    <property type="match status" value="1"/>
</dbReference>
<dbReference type="RefSeq" id="WP_210884242.1">
    <property type="nucleotide sequence ID" value="NZ_JAGPYQ010000001.1"/>
</dbReference>
<dbReference type="PROSITE" id="PS50837">
    <property type="entry name" value="NACHT"/>
    <property type="match status" value="1"/>
</dbReference>
<dbReference type="AlphaFoldDB" id="A0A941B7V6"/>
<evidence type="ECO:0000313" key="4">
    <source>
        <dbReference type="EMBL" id="MBQ0850242.1"/>
    </source>
</evidence>
<feature type="region of interest" description="Disordered" evidence="1">
    <location>
        <begin position="1"/>
        <end position="21"/>
    </location>
</feature>
<keyword evidence="2" id="KW-0812">Transmembrane</keyword>
<keyword evidence="5" id="KW-1185">Reference proteome</keyword>
<sequence length="785" mass="83818">MMASEDGNRPPPPRHVSQDAKAGPFSWVVQVGGNISVTLFGRRPERLLAAWADALADATRNYWNKEFDLRVPGHFLTVRWKAADPDLVQPWESLTALARTWPGSPVDETTWAGSPGELADATRLADVLHRTPTCRLLVLGEPGAGKTILLIRLLLDLLAQRESSPGTPVPFYVSLASWNPVEQSLHDLLEQSLIANLKGLHRKVAYQIDGVTYRRTIARALLQERRILPVLDGLDELPKEWRGIGVMRINEALGSHRSMVVASRGAALRETLRPEHDAEVELAGAAGVELLPLAVETVLEHLKHATTGPDTRARWDEMAAQIRARPSAASALALTTPLAARLADVLYNLRPREQPSAEPRSTRDVLPPPSPVELFHQRFTTPDTVRRYLLDAYVPALYRDQRAQELHRTRRWLAFLARDVQRRETVQGDGFTPLDWWSLGDAGPRLLPGLIVGALTTAVGVWGLHLPVSAGIGLIAAVAGGLVGRRLFDSRSGMAMALGGGLIGGLTGTVAAVLLFGAVQGVGPSLTGGLAACITVGSMGGFRAGALGGFTGGFAAVLTGRPEVIAIAPLVNGIGLGLGAGCAAVLAFHSEPARERRWSLRGILTGLAAGLIMGLAATLQAGLRRGLLVGIVTAVLGSIAGGLKAAPPKGPPVFTTPALSLLRDRRTFWATALAGGLAVGVSTGLGPRFPPGQPGSDVIFGLKVGIANAVAVGLAFGFLRAAYGRYTTSRLWLALRGDRLPKRLMYFLDDAHKRGVLRQNGVHYQFTHQNLQERVALYTAQGPAP</sequence>
<feature type="transmembrane region" description="Helical" evidence="2">
    <location>
        <begin position="627"/>
        <end position="646"/>
    </location>
</feature>
<dbReference type="InterPro" id="IPR007111">
    <property type="entry name" value="NACHT_NTPase"/>
</dbReference>